<dbReference type="Proteomes" id="UP001054945">
    <property type="component" value="Unassembled WGS sequence"/>
</dbReference>
<proteinExistence type="predicted"/>
<dbReference type="EMBL" id="BPLR01006725">
    <property type="protein sequence ID" value="GIY11939.1"/>
    <property type="molecule type" value="Genomic_DNA"/>
</dbReference>
<reference evidence="1 2" key="1">
    <citation type="submission" date="2021-06" db="EMBL/GenBank/DDBJ databases">
        <title>Caerostris extrusa draft genome.</title>
        <authorList>
            <person name="Kono N."/>
            <person name="Arakawa K."/>
        </authorList>
    </citation>
    <scope>NUCLEOTIDE SEQUENCE [LARGE SCALE GENOMIC DNA]</scope>
</reference>
<gene>
    <name evidence="1" type="ORF">CEXT_670671</name>
</gene>
<keyword evidence="2" id="KW-1185">Reference proteome</keyword>
<dbReference type="AlphaFoldDB" id="A0AAV4QSX9"/>
<protein>
    <submittedName>
        <fullName evidence="1">Uncharacterized protein</fullName>
    </submittedName>
</protein>
<sequence length="73" mass="8418">MLTSHHGVRLNNYNVGRWLPSPRNVLLMHCAFHLTLSISSGTVYKLQNMATKVFLFEIQVVDQMYSKRVPKSL</sequence>
<accession>A0AAV4QSX9</accession>
<organism evidence="1 2">
    <name type="scientific">Caerostris extrusa</name>
    <name type="common">Bark spider</name>
    <name type="synonym">Caerostris bankana</name>
    <dbReference type="NCBI Taxonomy" id="172846"/>
    <lineage>
        <taxon>Eukaryota</taxon>
        <taxon>Metazoa</taxon>
        <taxon>Ecdysozoa</taxon>
        <taxon>Arthropoda</taxon>
        <taxon>Chelicerata</taxon>
        <taxon>Arachnida</taxon>
        <taxon>Araneae</taxon>
        <taxon>Araneomorphae</taxon>
        <taxon>Entelegynae</taxon>
        <taxon>Araneoidea</taxon>
        <taxon>Araneidae</taxon>
        <taxon>Caerostris</taxon>
    </lineage>
</organism>
<evidence type="ECO:0000313" key="2">
    <source>
        <dbReference type="Proteomes" id="UP001054945"/>
    </source>
</evidence>
<name>A0AAV4QSX9_CAEEX</name>
<comment type="caution">
    <text evidence="1">The sequence shown here is derived from an EMBL/GenBank/DDBJ whole genome shotgun (WGS) entry which is preliminary data.</text>
</comment>
<evidence type="ECO:0000313" key="1">
    <source>
        <dbReference type="EMBL" id="GIY11939.1"/>
    </source>
</evidence>